<dbReference type="InterPro" id="IPR011529">
    <property type="entry name" value="Glu_5kinase"/>
</dbReference>
<dbReference type="InterPro" id="IPR036974">
    <property type="entry name" value="PUA_sf"/>
</dbReference>
<dbReference type="PRINTS" id="PR00474">
    <property type="entry name" value="GLU5KINASE"/>
</dbReference>
<keyword evidence="4 9" id="KW-0808">Transferase</keyword>
<dbReference type="CDD" id="cd21157">
    <property type="entry name" value="PUA_G5K"/>
    <property type="match status" value="1"/>
</dbReference>
<dbReference type="Pfam" id="PF00696">
    <property type="entry name" value="AA_kinase"/>
    <property type="match status" value="1"/>
</dbReference>
<dbReference type="SMART" id="SM00359">
    <property type="entry name" value="PUA"/>
    <property type="match status" value="1"/>
</dbReference>
<dbReference type="AlphaFoldDB" id="A0AAE3H540"/>
<dbReference type="PANTHER" id="PTHR43654">
    <property type="entry name" value="GLUTAMATE 5-KINASE"/>
    <property type="match status" value="1"/>
</dbReference>
<keyword evidence="1" id="KW-0963">Cytoplasm</keyword>
<dbReference type="SUPFAM" id="SSF53633">
    <property type="entry name" value="Carbamate kinase-like"/>
    <property type="match status" value="1"/>
</dbReference>
<evidence type="ECO:0000259" key="8">
    <source>
        <dbReference type="SMART" id="SM00359"/>
    </source>
</evidence>
<dbReference type="GO" id="GO:0004349">
    <property type="term" value="F:glutamate 5-kinase activity"/>
    <property type="evidence" value="ECO:0007669"/>
    <property type="project" value="UniProtKB-EC"/>
</dbReference>
<name>A0AAE3H540_9BACT</name>
<dbReference type="EMBL" id="RJUF01000175">
    <property type="protein sequence ID" value="MCP9764652.1"/>
    <property type="molecule type" value="Genomic_DNA"/>
</dbReference>
<dbReference type="RefSeq" id="WP_255038344.1">
    <property type="nucleotide sequence ID" value="NZ_RJUF01000175.1"/>
</dbReference>
<reference evidence="9 10" key="1">
    <citation type="submission" date="2018-11" db="EMBL/GenBank/DDBJ databases">
        <title>Novel bacteria species description.</title>
        <authorList>
            <person name="Han J.-H."/>
        </authorList>
    </citation>
    <scope>NUCLEOTIDE SEQUENCE [LARGE SCALE GENOMIC DNA]</scope>
    <source>
        <strain evidence="9 10">KCTC23259</strain>
    </source>
</reference>
<evidence type="ECO:0000313" key="9">
    <source>
        <dbReference type="EMBL" id="MCP9764652.1"/>
    </source>
</evidence>
<dbReference type="GO" id="GO:0005524">
    <property type="term" value="F:ATP binding"/>
    <property type="evidence" value="ECO:0007669"/>
    <property type="project" value="UniProtKB-KW"/>
</dbReference>
<gene>
    <name evidence="9" type="primary">proB</name>
    <name evidence="9" type="ORF">EGI31_17070</name>
</gene>
<dbReference type="InterPro" id="IPR005715">
    <property type="entry name" value="Glu_5kinase/COase_Synthase"/>
</dbReference>
<keyword evidence="6" id="KW-0418">Kinase</keyword>
<dbReference type="Proteomes" id="UP001204144">
    <property type="component" value="Unassembled WGS sequence"/>
</dbReference>
<keyword evidence="2" id="KW-0028">Amino-acid biosynthesis</keyword>
<evidence type="ECO:0000256" key="5">
    <source>
        <dbReference type="ARBA" id="ARBA00022741"/>
    </source>
</evidence>
<dbReference type="NCBIfam" id="TIGR00451">
    <property type="entry name" value="unchar_dom_2"/>
    <property type="match status" value="1"/>
</dbReference>
<dbReference type="InterPro" id="IPR002478">
    <property type="entry name" value="PUA"/>
</dbReference>
<keyword evidence="7" id="KW-0067">ATP-binding</keyword>
<dbReference type="Gene3D" id="2.30.130.10">
    <property type="entry name" value="PUA domain"/>
    <property type="match status" value="1"/>
</dbReference>
<dbReference type="GO" id="GO:0003723">
    <property type="term" value="F:RNA binding"/>
    <property type="evidence" value="ECO:0007669"/>
    <property type="project" value="InterPro"/>
</dbReference>
<protein>
    <submittedName>
        <fullName evidence="9">Glutamate 5-kinase</fullName>
        <ecNumber evidence="9">2.7.2.11</ecNumber>
    </submittedName>
</protein>
<keyword evidence="5" id="KW-0547">Nucleotide-binding</keyword>
<dbReference type="GO" id="GO:0008652">
    <property type="term" value="P:amino acid biosynthetic process"/>
    <property type="evidence" value="ECO:0007669"/>
    <property type="project" value="UniProtKB-KW"/>
</dbReference>
<keyword evidence="3" id="KW-0641">Proline biosynthesis</keyword>
<dbReference type="PIRSF" id="PIRSF000729">
    <property type="entry name" value="GK"/>
    <property type="match status" value="1"/>
</dbReference>
<dbReference type="SUPFAM" id="SSF88697">
    <property type="entry name" value="PUA domain-like"/>
    <property type="match status" value="1"/>
</dbReference>
<evidence type="ECO:0000256" key="1">
    <source>
        <dbReference type="ARBA" id="ARBA00022490"/>
    </source>
</evidence>
<dbReference type="FunFam" id="3.40.1160.10:FF:000006">
    <property type="entry name" value="Glutamate 5-kinase"/>
    <property type="match status" value="1"/>
</dbReference>
<dbReference type="Pfam" id="PF01472">
    <property type="entry name" value="PUA"/>
    <property type="match status" value="1"/>
</dbReference>
<comment type="caution">
    <text evidence="9">The sequence shown here is derived from an EMBL/GenBank/DDBJ whole genome shotgun (WGS) entry which is preliminary data.</text>
</comment>
<evidence type="ECO:0000256" key="3">
    <source>
        <dbReference type="ARBA" id="ARBA00022650"/>
    </source>
</evidence>
<evidence type="ECO:0000256" key="2">
    <source>
        <dbReference type="ARBA" id="ARBA00022605"/>
    </source>
</evidence>
<sequence length="344" mass="37218">MKRPLLVLKFGTASITKPSGEPDVAIIDEIARQAAILHKKYRIIIVSSGAVGAGKHFVQNYEGTISQRKAAAAIGNPLLLKMYDQAFQKYNINVAQSLLERQHFANRQQFLQLKETYDELWKSNIIPIANENDVVSNRELKFSDNDELATLIAGGFGAQVLMLCTASGGLLNKEGQLVNQVEKIDEEILGMVSKSKTALGLGGMASKLTFTHLANKMGIKVIIFGMKVVDGILNAINEKAGTTFLPQDANLSAKNKWIASGAISVGSVTIDAGASKALLNRKSLLAVGITSFDGEFESGELVEILDETKQILAVGKAKISSQILQENLKVQNLIFIHADDIVLI</sequence>
<dbReference type="GO" id="GO:0005829">
    <property type="term" value="C:cytosol"/>
    <property type="evidence" value="ECO:0007669"/>
    <property type="project" value="TreeGrafter"/>
</dbReference>
<dbReference type="InterPro" id="IPR004521">
    <property type="entry name" value="Uncharacterised_CHP00451"/>
</dbReference>
<evidence type="ECO:0000256" key="7">
    <source>
        <dbReference type="ARBA" id="ARBA00022840"/>
    </source>
</evidence>
<feature type="domain" description="PUA" evidence="8">
    <location>
        <begin position="266"/>
        <end position="335"/>
    </location>
</feature>
<dbReference type="EC" id="2.7.2.11" evidence="9"/>
<evidence type="ECO:0000256" key="6">
    <source>
        <dbReference type="ARBA" id="ARBA00022777"/>
    </source>
</evidence>
<dbReference type="InterPro" id="IPR001048">
    <property type="entry name" value="Asp/Glu/Uridylate_kinase"/>
</dbReference>
<dbReference type="PROSITE" id="PS50890">
    <property type="entry name" value="PUA"/>
    <property type="match status" value="1"/>
</dbReference>
<accession>A0AAE3H540</accession>
<proteinExistence type="predicted"/>
<dbReference type="Gene3D" id="3.40.1160.10">
    <property type="entry name" value="Acetylglutamate kinase-like"/>
    <property type="match status" value="1"/>
</dbReference>
<dbReference type="InterPro" id="IPR015947">
    <property type="entry name" value="PUA-like_sf"/>
</dbReference>
<evidence type="ECO:0000313" key="10">
    <source>
        <dbReference type="Proteomes" id="UP001204144"/>
    </source>
</evidence>
<keyword evidence="10" id="KW-1185">Reference proteome</keyword>
<dbReference type="PANTHER" id="PTHR43654:SF1">
    <property type="entry name" value="ISOPENTENYL PHOSPHATE KINASE"/>
    <property type="match status" value="1"/>
</dbReference>
<dbReference type="NCBIfam" id="TIGR01027">
    <property type="entry name" value="proB"/>
    <property type="match status" value="1"/>
</dbReference>
<organism evidence="9 10">
    <name type="scientific">Lacihabitans soyangensis</name>
    <dbReference type="NCBI Taxonomy" id="869394"/>
    <lineage>
        <taxon>Bacteria</taxon>
        <taxon>Pseudomonadati</taxon>
        <taxon>Bacteroidota</taxon>
        <taxon>Cytophagia</taxon>
        <taxon>Cytophagales</taxon>
        <taxon>Leadbetterellaceae</taxon>
        <taxon>Lacihabitans</taxon>
    </lineage>
</organism>
<evidence type="ECO:0000256" key="4">
    <source>
        <dbReference type="ARBA" id="ARBA00022679"/>
    </source>
</evidence>
<dbReference type="InterPro" id="IPR036393">
    <property type="entry name" value="AceGlu_kinase-like_sf"/>
</dbReference>
<dbReference type="InterPro" id="IPR001057">
    <property type="entry name" value="Glu/AcGlu_kinase"/>
</dbReference>